<feature type="compositionally biased region" description="Basic and acidic residues" evidence="1">
    <location>
        <begin position="196"/>
        <end position="207"/>
    </location>
</feature>
<protein>
    <recommendedName>
        <fullName evidence="2">DM2 domain-containing protein</fullName>
    </recommendedName>
</protein>
<dbReference type="EMBL" id="JANCYU010000017">
    <property type="protein sequence ID" value="KAK4523586.1"/>
    <property type="molecule type" value="Genomic_DNA"/>
</dbReference>
<dbReference type="InterPro" id="IPR036885">
    <property type="entry name" value="SWIB_MDM2_dom_sf"/>
</dbReference>
<feature type="domain" description="DM2" evidence="2">
    <location>
        <begin position="207"/>
        <end position="286"/>
    </location>
</feature>
<dbReference type="InterPro" id="IPR019835">
    <property type="entry name" value="SWIB_domain"/>
</dbReference>
<gene>
    <name evidence="3" type="ORF">GAYE_PCTG70G1482</name>
</gene>
<sequence>MTMSSSSTTAQENIQDTIRSKLRLLLPQQDWETTTIRQLTRLVATSDEETEQLLPLVRSIVLDMLRESHPSLIPFNQAKEFFTGLRKPLKVDRRLEEILHCGQIVPRTQVVKYLHQYIKEHQLQDPEHKNRILLDDALSRLFGEKTATFFSLNKLISPFLTVPEENEQHIVDQYVKEHLQEALLAAETSKRKRKREKDATSSHRGESLQKPLKLSSVLSQICGGAEYLSRCEVVKKIWEYIKERELQNPNDKRMIICDDLLKQLFEDKEQVNSFHISKYLSPHLQKI</sequence>
<feature type="domain" description="DM2" evidence="2">
    <location>
        <begin position="84"/>
        <end position="162"/>
    </location>
</feature>
<dbReference type="CDD" id="cd10567">
    <property type="entry name" value="SWIB-MDM2_like"/>
    <property type="match status" value="2"/>
</dbReference>
<feature type="region of interest" description="Disordered" evidence="1">
    <location>
        <begin position="186"/>
        <end position="208"/>
    </location>
</feature>
<dbReference type="PANTHER" id="PTHR13844">
    <property type="entry name" value="SWI/SNF-RELATED MATRIX-ASSOCIATED ACTIN-DEPENDENT REGULATOR OF CHROMATIN SUBFAMILY D"/>
    <property type="match status" value="1"/>
</dbReference>
<name>A0AAV9I8F5_9RHOD</name>
<dbReference type="PROSITE" id="PS51925">
    <property type="entry name" value="SWIB_MDM2"/>
    <property type="match status" value="2"/>
</dbReference>
<dbReference type="SUPFAM" id="SSF47592">
    <property type="entry name" value="SWIB/MDM2 domain"/>
    <property type="match status" value="2"/>
</dbReference>
<evidence type="ECO:0000256" key="1">
    <source>
        <dbReference type="SAM" id="MobiDB-lite"/>
    </source>
</evidence>
<accession>A0AAV9I8F5</accession>
<reference evidence="3 4" key="1">
    <citation type="submission" date="2022-07" db="EMBL/GenBank/DDBJ databases">
        <title>Genome-wide signatures of adaptation to extreme environments.</title>
        <authorList>
            <person name="Cho C.H."/>
            <person name="Yoon H.S."/>
        </authorList>
    </citation>
    <scope>NUCLEOTIDE SEQUENCE [LARGE SCALE GENOMIC DNA]</scope>
    <source>
        <strain evidence="3 4">108.79 E11</strain>
    </source>
</reference>
<keyword evidence="4" id="KW-1185">Reference proteome</keyword>
<organism evidence="3 4">
    <name type="scientific">Galdieria yellowstonensis</name>
    <dbReference type="NCBI Taxonomy" id="3028027"/>
    <lineage>
        <taxon>Eukaryota</taxon>
        <taxon>Rhodophyta</taxon>
        <taxon>Bangiophyceae</taxon>
        <taxon>Galdieriales</taxon>
        <taxon>Galdieriaceae</taxon>
        <taxon>Galdieria</taxon>
    </lineage>
</organism>
<comment type="caution">
    <text evidence="3">The sequence shown here is derived from an EMBL/GenBank/DDBJ whole genome shotgun (WGS) entry which is preliminary data.</text>
</comment>
<dbReference type="AlphaFoldDB" id="A0AAV9I8F5"/>
<dbReference type="InterPro" id="IPR003121">
    <property type="entry name" value="SWIB_MDM2_domain"/>
</dbReference>
<evidence type="ECO:0000259" key="2">
    <source>
        <dbReference type="PROSITE" id="PS51925"/>
    </source>
</evidence>
<proteinExistence type="predicted"/>
<dbReference type="Gene3D" id="1.10.245.10">
    <property type="entry name" value="SWIB/MDM2 domain"/>
    <property type="match status" value="2"/>
</dbReference>
<dbReference type="Pfam" id="PF02201">
    <property type="entry name" value="SWIB"/>
    <property type="match status" value="2"/>
</dbReference>
<dbReference type="SMART" id="SM00151">
    <property type="entry name" value="SWIB"/>
    <property type="match status" value="2"/>
</dbReference>
<dbReference type="Proteomes" id="UP001300502">
    <property type="component" value="Unassembled WGS sequence"/>
</dbReference>
<evidence type="ECO:0000313" key="3">
    <source>
        <dbReference type="EMBL" id="KAK4523586.1"/>
    </source>
</evidence>
<evidence type="ECO:0000313" key="4">
    <source>
        <dbReference type="Proteomes" id="UP001300502"/>
    </source>
</evidence>